<keyword evidence="3 6" id="KW-0689">Ribosomal protein</keyword>
<dbReference type="EMBL" id="JAATJV010151800">
    <property type="protein sequence ID" value="MBZ3870680.1"/>
    <property type="molecule type" value="Genomic_DNA"/>
</dbReference>
<comment type="caution">
    <text evidence="6">The sequence shown here is derived from an EMBL/GenBank/DDBJ whole genome shotgun (WGS) entry which is preliminary data.</text>
</comment>
<dbReference type="InterPro" id="IPR043141">
    <property type="entry name" value="Ribosomal_uL10-like_sf"/>
</dbReference>
<sequence length="113" mass="12790">MLRGKNTMKFKAIPGQLRIKPKSGKLFPHSWAKLGLPFTKEDLTEIKHILLAKKEPAATQVDAIVSFEITVKFQNTDLEPEKTFFFQVLGITTKISRGIIEILNDMQLLSGTY</sequence>
<dbReference type="Gene3D" id="3.30.70.1730">
    <property type="match status" value="1"/>
</dbReference>
<dbReference type="Proteomes" id="UP001166674">
    <property type="component" value="Unassembled WGS sequence"/>
</dbReference>
<evidence type="ECO:0000256" key="2">
    <source>
        <dbReference type="ARBA" id="ARBA00008889"/>
    </source>
</evidence>
<proteinExistence type="inferred from homology"/>
<dbReference type="InterPro" id="IPR050323">
    <property type="entry name" value="Ribosomal_protein_uL10"/>
</dbReference>
<accession>A0AA41MEV3</accession>
<keyword evidence="4" id="KW-0687">Ribonucleoprotein</keyword>
<evidence type="ECO:0000256" key="1">
    <source>
        <dbReference type="ARBA" id="ARBA00002200"/>
    </source>
</evidence>
<dbReference type="Pfam" id="PF17777">
    <property type="entry name" value="RL10P_insert"/>
    <property type="match status" value="1"/>
</dbReference>
<dbReference type="GO" id="GO:0003735">
    <property type="term" value="F:structural constituent of ribosome"/>
    <property type="evidence" value="ECO:0007669"/>
    <property type="project" value="TreeGrafter"/>
</dbReference>
<dbReference type="InterPro" id="IPR040637">
    <property type="entry name" value="Ribosomal_uL10-like_insert"/>
</dbReference>
<dbReference type="AlphaFoldDB" id="A0AA41MEV3"/>
<dbReference type="PANTHER" id="PTHR45699:SF1">
    <property type="entry name" value="LARGE RIBOSOMAL SUBUNIT PROTEIN UL10-RELATED"/>
    <property type="match status" value="1"/>
</dbReference>
<evidence type="ECO:0000256" key="4">
    <source>
        <dbReference type="ARBA" id="ARBA00023274"/>
    </source>
</evidence>
<organism evidence="6 7">
    <name type="scientific">Sciurus carolinensis</name>
    <name type="common">Eastern gray squirrel</name>
    <dbReference type="NCBI Taxonomy" id="30640"/>
    <lineage>
        <taxon>Eukaryota</taxon>
        <taxon>Metazoa</taxon>
        <taxon>Chordata</taxon>
        <taxon>Craniata</taxon>
        <taxon>Vertebrata</taxon>
        <taxon>Euteleostomi</taxon>
        <taxon>Mammalia</taxon>
        <taxon>Eutheria</taxon>
        <taxon>Euarchontoglires</taxon>
        <taxon>Glires</taxon>
        <taxon>Rodentia</taxon>
        <taxon>Sciuromorpha</taxon>
        <taxon>Sciuridae</taxon>
        <taxon>Sciurinae</taxon>
        <taxon>Sciurini</taxon>
        <taxon>Sciurus</taxon>
    </lineage>
</organism>
<dbReference type="GO" id="GO:0070180">
    <property type="term" value="F:large ribosomal subunit rRNA binding"/>
    <property type="evidence" value="ECO:0007669"/>
    <property type="project" value="TreeGrafter"/>
</dbReference>
<dbReference type="GO" id="GO:0022625">
    <property type="term" value="C:cytosolic large ribosomal subunit"/>
    <property type="evidence" value="ECO:0007669"/>
    <property type="project" value="TreeGrafter"/>
</dbReference>
<evidence type="ECO:0000313" key="7">
    <source>
        <dbReference type="Proteomes" id="UP001166674"/>
    </source>
</evidence>
<dbReference type="GO" id="GO:0000027">
    <property type="term" value="P:ribosomal large subunit assembly"/>
    <property type="evidence" value="ECO:0007669"/>
    <property type="project" value="TreeGrafter"/>
</dbReference>
<dbReference type="PANTHER" id="PTHR45699">
    <property type="entry name" value="60S ACIDIC RIBOSOMAL PROTEIN P0"/>
    <property type="match status" value="1"/>
</dbReference>
<evidence type="ECO:0000313" key="6">
    <source>
        <dbReference type="EMBL" id="MBZ3870680.1"/>
    </source>
</evidence>
<dbReference type="GO" id="GO:0002181">
    <property type="term" value="P:cytoplasmic translation"/>
    <property type="evidence" value="ECO:0007669"/>
    <property type="project" value="TreeGrafter"/>
</dbReference>
<evidence type="ECO:0000259" key="5">
    <source>
        <dbReference type="Pfam" id="PF17777"/>
    </source>
</evidence>
<protein>
    <submittedName>
        <fullName evidence="6">60S acidic ribosomal protein P0-like</fullName>
    </submittedName>
</protein>
<keyword evidence="7" id="KW-1185">Reference proteome</keyword>
<feature type="domain" description="Large ribosomal subunit protein uL10-like insertion" evidence="5">
    <location>
        <begin position="64"/>
        <end position="109"/>
    </location>
</feature>
<gene>
    <name evidence="6" type="ORF">SUZIE_109145</name>
</gene>
<reference evidence="6" key="1">
    <citation type="submission" date="2020-03" db="EMBL/GenBank/DDBJ databases">
        <title>Studies in the Genomics of Life Span.</title>
        <authorList>
            <person name="Glass D."/>
        </authorList>
    </citation>
    <scope>NUCLEOTIDE SEQUENCE</scope>
    <source>
        <strain evidence="6">SUZIE</strain>
        <tissue evidence="6">Muscle</tissue>
    </source>
</reference>
<comment type="function">
    <text evidence="1">Ribosomal protein P0 is the functional equivalent of E.coli protein L10.</text>
</comment>
<evidence type="ECO:0000256" key="3">
    <source>
        <dbReference type="ARBA" id="ARBA00022980"/>
    </source>
</evidence>
<name>A0AA41MEV3_SCICA</name>
<comment type="similarity">
    <text evidence="2">Belongs to the universal ribosomal protein uL10 family.</text>
</comment>